<sequence>MNRYATTAMAYFRDYLPTRYAELDDPAEYFRDLGEQIQDRVVDLAPQLAGPDRPGEGFLAKTGRLNAARAQAEELVLSELLYSQKPEHEEQDLDPEAAAYYGDVNRTIQELHDAMKHALDDPEPIGRSSERE</sequence>
<protein>
    <recommendedName>
        <fullName evidence="3">TnpV protein</fullName>
    </recommendedName>
</protein>
<dbReference type="AlphaFoldDB" id="A0A7X5V475"/>
<keyword evidence="2" id="KW-1185">Reference proteome</keyword>
<accession>A0A7X5V475</accession>
<dbReference type="Proteomes" id="UP000555407">
    <property type="component" value="Unassembled WGS sequence"/>
</dbReference>
<evidence type="ECO:0000313" key="2">
    <source>
        <dbReference type="Proteomes" id="UP000555407"/>
    </source>
</evidence>
<comment type="caution">
    <text evidence="1">The sequence shown here is derived from an EMBL/GenBank/DDBJ whole genome shotgun (WGS) entry which is preliminary data.</text>
</comment>
<dbReference type="RefSeq" id="WP_202890931.1">
    <property type="nucleotide sequence ID" value="NZ_JAASRO010000001.1"/>
</dbReference>
<name>A0A7X5V475_9ACTN</name>
<organism evidence="1 2">
    <name type="scientific">Kribbella shirazensis</name>
    <dbReference type="NCBI Taxonomy" id="1105143"/>
    <lineage>
        <taxon>Bacteria</taxon>
        <taxon>Bacillati</taxon>
        <taxon>Actinomycetota</taxon>
        <taxon>Actinomycetes</taxon>
        <taxon>Propionibacteriales</taxon>
        <taxon>Kribbellaceae</taxon>
        <taxon>Kribbella</taxon>
    </lineage>
</organism>
<reference evidence="1 2" key="1">
    <citation type="submission" date="2020-03" db="EMBL/GenBank/DDBJ databases">
        <title>Sequencing the genomes of 1000 actinobacteria strains.</title>
        <authorList>
            <person name="Klenk H.-P."/>
        </authorList>
    </citation>
    <scope>NUCLEOTIDE SEQUENCE [LARGE SCALE GENOMIC DNA]</scope>
    <source>
        <strain evidence="1 2">DSM 45490</strain>
    </source>
</reference>
<proteinExistence type="predicted"/>
<dbReference type="EMBL" id="JAASRO010000001">
    <property type="protein sequence ID" value="NIK54310.1"/>
    <property type="molecule type" value="Genomic_DNA"/>
</dbReference>
<gene>
    <name evidence="1" type="ORF">BJY22_000027</name>
</gene>
<evidence type="ECO:0008006" key="3">
    <source>
        <dbReference type="Google" id="ProtNLM"/>
    </source>
</evidence>
<evidence type="ECO:0000313" key="1">
    <source>
        <dbReference type="EMBL" id="NIK54310.1"/>
    </source>
</evidence>